<dbReference type="PANTHER" id="PTHR47968:SF75">
    <property type="entry name" value="CENTROMERE-ASSOCIATED PROTEIN E"/>
    <property type="match status" value="1"/>
</dbReference>
<keyword evidence="1" id="KW-0547">Nucleotide-binding</keyword>
<feature type="region of interest" description="Disordered" evidence="7">
    <location>
        <begin position="576"/>
        <end position="822"/>
    </location>
</feature>
<reference evidence="9 10" key="1">
    <citation type="journal article" date="2018" name="Mol. Biol. Evol.">
        <title>Broad Genomic Sampling Reveals a Smut Pathogenic Ancestry of the Fungal Clade Ustilaginomycotina.</title>
        <authorList>
            <person name="Kijpornyongpan T."/>
            <person name="Mondo S.J."/>
            <person name="Barry K."/>
            <person name="Sandor L."/>
            <person name="Lee J."/>
            <person name="Lipzen A."/>
            <person name="Pangilinan J."/>
            <person name="LaButti K."/>
            <person name="Hainaut M."/>
            <person name="Henrissat B."/>
            <person name="Grigoriev I.V."/>
            <person name="Spatafora J.W."/>
            <person name="Aime M.C."/>
        </authorList>
    </citation>
    <scope>NUCLEOTIDE SEQUENCE [LARGE SCALE GENOMIC DNA]</scope>
    <source>
        <strain evidence="9 10">MCA 3882</strain>
    </source>
</reference>
<feature type="compositionally biased region" description="Polar residues" evidence="7">
    <location>
        <begin position="316"/>
        <end position="326"/>
    </location>
</feature>
<comment type="similarity">
    <text evidence="5">Belongs to the TRAFAC class myosin-kinesin ATPase superfamily. Kinesin family.</text>
</comment>
<dbReference type="GeneID" id="37021254"/>
<sequence>MFESAGRVQIQGLREEIVTDASQVLDLLEKGQNARHQAATDWNERSSRSHCVFMLTVESRAKANKSSNVRLSQLNLIDLAGSERAATEKERRKEGAFINKSLLTLGTVIAKLSEQCASGKQEQHIPYRDSKLTRLLQSSLGGNARVAVVCTLSPKKEHAIESLSTLRFGSRCKMVTTRAKQGSVVDDKALIARYRRELEKLRAQLEVGNTTTSNEQAVAPARVQDDESIKALHQEREKAERDVKAMNDQRSELKKQIEHLTRLILTGKDVEQGQQQAAVPEEEDEGDRSKRIRAARRSDLGTSSPSKRNVARFPNGITSPLTPVLSSKMNSKENGMGTPLASKPFAMESELAQMRKSLSKALAAKQASEEARRKEVQLWQAKVSELEEANKEQEDELDEAEEAFKRLQTERDEHYKRMQSERDEAFKQIQLERESMRAQVHEEREANRLLKLVAQSRTSDLTEEQKRSILEREAEIKKLRQQLEKVEKEQEVFQSSKADHDKQIQDLQEQLVKAQGSAGERVTELEAELEALRASSANADDDDGQNDASAEFKDASQGEVELLKEKLRITEEEKQKLEKEIQQNALDRGQEDAERDFADLIKGGEDASGNSAALQKELQELKEQLKKQTQENKDQKTTIEELKANNGSKPLPVPSLSPSSSASPSMNDDLRTSMERQLKMSEERCKALEKQMELLSRNQSIPSPPSSVSSASSSRNPTVVELQIESDIQKSRIASLERQLSEARARVQDTSLGSISLPGSPLKWSSSSQLASTRSNPATPNKRGLDNVREEDDDDGDETMMLHAGPYSSASLNNRRGRGGSMRDYKRYSASRTSFGGGDLAIPSRSTEELERQLKEERGEIERLNGVIATQRTIMAELEASVATWKKRLRTQQEIITKLVEAAGVKASPSLIAQTQSLAETPMMHNNGSRGSGADLKRTSSNASTSSASSAPYYGAHLYNRPPAGLSGAAQGLGLGSSSPTKGTAWLSSMPGIRPDPLPLPDYAISAGLSSPNGKAARRRKTIENEIESLKGSPRVEHTKTRLLEPQQSTHYPTPPQSSHHNFPSPQRLSRPLPVPGSPPKQRPSKDWYI</sequence>
<dbReference type="PRINTS" id="PR00380">
    <property type="entry name" value="KINESINHEAVY"/>
</dbReference>
<dbReference type="GO" id="GO:0005524">
    <property type="term" value="F:ATP binding"/>
    <property type="evidence" value="ECO:0007669"/>
    <property type="project" value="UniProtKB-KW"/>
</dbReference>
<evidence type="ECO:0000313" key="10">
    <source>
        <dbReference type="Proteomes" id="UP000245771"/>
    </source>
</evidence>
<feature type="compositionally biased region" description="Low complexity" evidence="7">
    <location>
        <begin position="648"/>
        <end position="665"/>
    </location>
</feature>
<feature type="compositionally biased region" description="Low complexity" evidence="7">
    <location>
        <begin position="751"/>
        <end position="762"/>
    </location>
</feature>
<feature type="region of interest" description="Disordered" evidence="7">
    <location>
        <begin position="267"/>
        <end position="326"/>
    </location>
</feature>
<feature type="region of interest" description="Disordered" evidence="7">
    <location>
        <begin position="386"/>
        <end position="421"/>
    </location>
</feature>
<dbReference type="Proteomes" id="UP000245771">
    <property type="component" value="Unassembled WGS sequence"/>
</dbReference>
<dbReference type="EMBL" id="KZ819605">
    <property type="protein sequence ID" value="PWN33043.1"/>
    <property type="molecule type" value="Genomic_DNA"/>
</dbReference>
<protein>
    <recommendedName>
        <fullName evidence="8">Kinesin motor domain-containing protein</fullName>
    </recommendedName>
</protein>
<comment type="caution">
    <text evidence="5">Lacks conserved residue(s) required for the propagation of feature annotation.</text>
</comment>
<feature type="domain" description="Kinesin motor" evidence="8">
    <location>
        <begin position="1"/>
        <end position="175"/>
    </location>
</feature>
<dbReference type="GO" id="GO:0003777">
    <property type="term" value="F:microtubule motor activity"/>
    <property type="evidence" value="ECO:0007669"/>
    <property type="project" value="InterPro"/>
</dbReference>
<feature type="compositionally biased region" description="Low complexity" evidence="7">
    <location>
        <begin position="939"/>
        <end position="951"/>
    </location>
</feature>
<evidence type="ECO:0000313" key="9">
    <source>
        <dbReference type="EMBL" id="PWN33043.1"/>
    </source>
</evidence>
<evidence type="ECO:0000256" key="1">
    <source>
        <dbReference type="ARBA" id="ARBA00022741"/>
    </source>
</evidence>
<dbReference type="OrthoDB" id="3176171at2759"/>
<dbReference type="InterPro" id="IPR019821">
    <property type="entry name" value="Kinesin_motor_CS"/>
</dbReference>
<feature type="coiled-coil region" evidence="6">
    <location>
        <begin position="184"/>
        <end position="263"/>
    </location>
</feature>
<feature type="compositionally biased region" description="Basic and acidic residues" evidence="7">
    <location>
        <begin position="617"/>
        <end position="643"/>
    </location>
</feature>
<organism evidence="9 10">
    <name type="scientific">Meira miltonrushii</name>
    <dbReference type="NCBI Taxonomy" id="1280837"/>
    <lineage>
        <taxon>Eukaryota</taxon>
        <taxon>Fungi</taxon>
        <taxon>Dikarya</taxon>
        <taxon>Basidiomycota</taxon>
        <taxon>Ustilaginomycotina</taxon>
        <taxon>Exobasidiomycetes</taxon>
        <taxon>Exobasidiales</taxon>
        <taxon>Brachybasidiaceae</taxon>
        <taxon>Meira</taxon>
    </lineage>
</organism>
<keyword evidence="2" id="KW-0067">ATP-binding</keyword>
<accession>A0A316VA40</accession>
<keyword evidence="3 6" id="KW-0175">Coiled coil</keyword>
<evidence type="ECO:0000256" key="4">
    <source>
        <dbReference type="ARBA" id="ARBA00023175"/>
    </source>
</evidence>
<feature type="region of interest" description="Disordered" evidence="7">
    <location>
        <begin position="919"/>
        <end position="953"/>
    </location>
</feature>
<dbReference type="GO" id="GO:0007018">
    <property type="term" value="P:microtubule-based movement"/>
    <property type="evidence" value="ECO:0007669"/>
    <property type="project" value="InterPro"/>
</dbReference>
<feature type="compositionally biased region" description="Basic and acidic residues" evidence="7">
    <location>
        <begin position="402"/>
        <end position="421"/>
    </location>
</feature>
<dbReference type="AlphaFoldDB" id="A0A316VA40"/>
<dbReference type="Gene3D" id="3.40.850.10">
    <property type="entry name" value="Kinesin motor domain"/>
    <property type="match status" value="1"/>
</dbReference>
<evidence type="ECO:0000256" key="5">
    <source>
        <dbReference type="PROSITE-ProRule" id="PRU00283"/>
    </source>
</evidence>
<feature type="compositionally biased region" description="Polar residues" evidence="7">
    <location>
        <begin position="763"/>
        <end position="779"/>
    </location>
</feature>
<feature type="non-terminal residue" evidence="9">
    <location>
        <position position="1"/>
    </location>
</feature>
<feature type="compositionally biased region" description="Basic and acidic residues" evidence="7">
    <location>
        <begin position="1034"/>
        <end position="1043"/>
    </location>
</feature>
<keyword evidence="4" id="KW-0505">Motor protein</keyword>
<feature type="compositionally biased region" description="Pro residues" evidence="7">
    <location>
        <begin position="1073"/>
        <end position="1082"/>
    </location>
</feature>
<dbReference type="SMART" id="SM00129">
    <property type="entry name" value="KISc"/>
    <property type="match status" value="1"/>
</dbReference>
<dbReference type="InterPro" id="IPR027640">
    <property type="entry name" value="Kinesin-like_fam"/>
</dbReference>
<dbReference type="InterPro" id="IPR036961">
    <property type="entry name" value="Kinesin_motor_dom_sf"/>
</dbReference>
<name>A0A316VA40_9BASI</name>
<feature type="compositionally biased region" description="Basic and acidic residues" evidence="7">
    <location>
        <begin position="588"/>
        <end position="605"/>
    </location>
</feature>
<dbReference type="GO" id="GO:0008017">
    <property type="term" value="F:microtubule binding"/>
    <property type="evidence" value="ECO:0007669"/>
    <property type="project" value="InterPro"/>
</dbReference>
<dbReference type="STRING" id="1280837.A0A316VA40"/>
<evidence type="ECO:0000256" key="3">
    <source>
        <dbReference type="ARBA" id="ARBA00023054"/>
    </source>
</evidence>
<feature type="compositionally biased region" description="Basic and acidic residues" evidence="7">
    <location>
        <begin position="668"/>
        <end position="692"/>
    </location>
</feature>
<dbReference type="PANTHER" id="PTHR47968">
    <property type="entry name" value="CENTROMERE PROTEIN E"/>
    <property type="match status" value="1"/>
</dbReference>
<feature type="compositionally biased region" description="Basic and acidic residues" evidence="7">
    <location>
        <begin position="488"/>
        <end position="504"/>
    </location>
</feature>
<dbReference type="RefSeq" id="XP_025353345.1">
    <property type="nucleotide sequence ID" value="XM_025499473.1"/>
</dbReference>
<feature type="region of interest" description="Disordered" evidence="7">
    <location>
        <begin position="970"/>
        <end position="990"/>
    </location>
</feature>
<dbReference type="SUPFAM" id="SSF52540">
    <property type="entry name" value="P-loop containing nucleoside triphosphate hydrolases"/>
    <property type="match status" value="1"/>
</dbReference>
<dbReference type="InterPro" id="IPR027417">
    <property type="entry name" value="P-loop_NTPase"/>
</dbReference>
<feature type="compositionally biased region" description="Acidic residues" evidence="7">
    <location>
        <begin position="789"/>
        <end position="798"/>
    </location>
</feature>
<feature type="compositionally biased region" description="Polar residues" evidence="7">
    <location>
        <begin position="1046"/>
        <end position="1068"/>
    </location>
</feature>
<dbReference type="PROSITE" id="PS00411">
    <property type="entry name" value="KINESIN_MOTOR_1"/>
    <property type="match status" value="1"/>
</dbReference>
<evidence type="ECO:0000256" key="6">
    <source>
        <dbReference type="SAM" id="Coils"/>
    </source>
</evidence>
<proteinExistence type="inferred from homology"/>
<dbReference type="PROSITE" id="PS50067">
    <property type="entry name" value="KINESIN_MOTOR_2"/>
    <property type="match status" value="1"/>
</dbReference>
<feature type="region of interest" description="Disordered" evidence="7">
    <location>
        <begin position="488"/>
        <end position="557"/>
    </location>
</feature>
<keyword evidence="10" id="KW-1185">Reference proteome</keyword>
<evidence type="ECO:0000256" key="2">
    <source>
        <dbReference type="ARBA" id="ARBA00022840"/>
    </source>
</evidence>
<feature type="compositionally biased region" description="Low complexity" evidence="7">
    <location>
        <begin position="970"/>
        <end position="980"/>
    </location>
</feature>
<dbReference type="Pfam" id="PF00225">
    <property type="entry name" value="Kinesin"/>
    <property type="match status" value="1"/>
</dbReference>
<feature type="compositionally biased region" description="Polar residues" evidence="7">
    <location>
        <begin position="919"/>
        <end position="929"/>
    </location>
</feature>
<dbReference type="InParanoid" id="A0A316VA40"/>
<dbReference type="InterPro" id="IPR001752">
    <property type="entry name" value="Kinesin_motor_dom"/>
</dbReference>
<feature type="coiled-coil region" evidence="6">
    <location>
        <begin position="847"/>
        <end position="895"/>
    </location>
</feature>
<evidence type="ECO:0000259" key="8">
    <source>
        <dbReference type="PROSITE" id="PS50067"/>
    </source>
</evidence>
<feature type="region of interest" description="Disordered" evidence="7">
    <location>
        <begin position="1025"/>
        <end position="1090"/>
    </location>
</feature>
<evidence type="ECO:0000256" key="7">
    <source>
        <dbReference type="SAM" id="MobiDB-lite"/>
    </source>
</evidence>
<gene>
    <name evidence="9" type="ORF">FA14DRAFT_162195</name>
</gene>